<sequence length="139" mass="15224">MSSYKDITTFSVPMLVKSLNTLQISAREDNGDWGAQFPQGVAIFVPEGEYFSVRIESSQTIPSGEQLAAMNAINATNDNLAFGKVVPNVIEGRRTVVFRNHFNFTQGVSQFQLDTLIDASLQVGFDALGKIEALFEGTE</sequence>
<reference evidence="1 2" key="1">
    <citation type="submission" date="2017-08" db="EMBL/GenBank/DDBJ databases">
        <title>Whole genome sequences of 6 clinical strains closest to Corynebacterium imitans.</title>
        <authorList>
            <person name="Bernier A.-M."/>
            <person name="Burdz T."/>
            <person name="Bernard K."/>
        </authorList>
    </citation>
    <scope>NUCLEOTIDE SEQUENCE [LARGE SCALE GENOMIC DNA]</scope>
    <source>
        <strain evidence="1 2">NML92-0415</strain>
    </source>
</reference>
<dbReference type="AlphaFoldDB" id="A0AB36RMZ6"/>
<accession>A0AB36RMZ6</accession>
<name>A0AB36RMZ6_9CORY</name>
<evidence type="ECO:0000313" key="2">
    <source>
        <dbReference type="Proteomes" id="UP000218041"/>
    </source>
</evidence>
<dbReference type="EMBL" id="NSGP01000001">
    <property type="protein sequence ID" value="PAT11874.1"/>
    <property type="molecule type" value="Genomic_DNA"/>
</dbReference>
<comment type="caution">
    <text evidence="1">The sequence shown here is derived from an EMBL/GenBank/DDBJ whole genome shotgun (WGS) entry which is preliminary data.</text>
</comment>
<protein>
    <recommendedName>
        <fullName evidence="3">YbjN domain-containing protein</fullName>
    </recommendedName>
</protein>
<dbReference type="RefSeq" id="WP_095547727.1">
    <property type="nucleotide sequence ID" value="NZ_NSGM01000002.1"/>
</dbReference>
<evidence type="ECO:0000313" key="1">
    <source>
        <dbReference type="EMBL" id="PAT11874.1"/>
    </source>
</evidence>
<gene>
    <name evidence="1" type="ORF">CKJ80_01285</name>
</gene>
<proteinExistence type="predicted"/>
<evidence type="ECO:0008006" key="3">
    <source>
        <dbReference type="Google" id="ProtNLM"/>
    </source>
</evidence>
<dbReference type="Proteomes" id="UP000218041">
    <property type="component" value="Unassembled WGS sequence"/>
</dbReference>
<organism evidence="1 2">
    <name type="scientific">Corynebacterium hadale</name>
    <dbReference type="NCBI Taxonomy" id="2026255"/>
    <lineage>
        <taxon>Bacteria</taxon>
        <taxon>Bacillati</taxon>
        <taxon>Actinomycetota</taxon>
        <taxon>Actinomycetes</taxon>
        <taxon>Mycobacteriales</taxon>
        <taxon>Corynebacteriaceae</taxon>
        <taxon>Corynebacterium</taxon>
    </lineage>
</organism>